<dbReference type="Gene3D" id="3.60.15.10">
    <property type="entry name" value="Ribonuclease Z/Hydroxyacylglutathione hydrolase-like"/>
    <property type="match status" value="1"/>
</dbReference>
<protein>
    <recommendedName>
        <fullName evidence="1">Metallo-beta-lactamase domain-containing protein</fullName>
    </recommendedName>
</protein>
<accession>A0A176WE02</accession>
<dbReference type="InterPro" id="IPR001279">
    <property type="entry name" value="Metallo-B-lactamas"/>
</dbReference>
<dbReference type="SUPFAM" id="SSF56281">
    <property type="entry name" value="Metallo-hydrolase/oxidoreductase"/>
    <property type="match status" value="1"/>
</dbReference>
<feature type="domain" description="Metallo-beta-lactamase" evidence="1">
    <location>
        <begin position="187"/>
        <end position="395"/>
    </location>
</feature>
<dbReference type="PANTHER" id="PTHR46504:SF2">
    <property type="entry name" value="TRNASE Z TRZ1"/>
    <property type="match status" value="1"/>
</dbReference>
<dbReference type="Proteomes" id="UP000077202">
    <property type="component" value="Unassembled WGS sequence"/>
</dbReference>
<organism evidence="2 3">
    <name type="scientific">Marchantia polymorpha subsp. ruderalis</name>
    <dbReference type="NCBI Taxonomy" id="1480154"/>
    <lineage>
        <taxon>Eukaryota</taxon>
        <taxon>Viridiplantae</taxon>
        <taxon>Streptophyta</taxon>
        <taxon>Embryophyta</taxon>
        <taxon>Marchantiophyta</taxon>
        <taxon>Marchantiopsida</taxon>
        <taxon>Marchantiidae</taxon>
        <taxon>Marchantiales</taxon>
        <taxon>Marchantiaceae</taxon>
        <taxon>Marchantia</taxon>
    </lineage>
</organism>
<dbReference type="Pfam" id="PF12706">
    <property type="entry name" value="Lactamase_B_2"/>
    <property type="match status" value="1"/>
</dbReference>
<name>A0A176WE02_MARPO</name>
<proteinExistence type="predicted"/>
<keyword evidence="3" id="KW-1185">Reference proteome</keyword>
<dbReference type="AlphaFoldDB" id="A0A176WE02"/>
<dbReference type="PANTHER" id="PTHR46504">
    <property type="entry name" value="TRNASE Z TRZ1"/>
    <property type="match status" value="1"/>
</dbReference>
<evidence type="ECO:0000259" key="1">
    <source>
        <dbReference type="Pfam" id="PF12706"/>
    </source>
</evidence>
<evidence type="ECO:0000313" key="2">
    <source>
        <dbReference type="EMBL" id="OAE30831.1"/>
    </source>
</evidence>
<sequence length="426" mass="46896">MTANEEMRCSSGYMVSRVGNEGLVDSIAFEELMFIVSGCCAVTGFVALDCRVSSRPMITLLPHYRSQYLRVPHLYALSRAGISGNIVRTCILPAANGRTMSLSASVGCSAYRSASALEGSVVDEVKMSEVSTQEAKVTTRSKTKPAVEVEGFSVEGISIGGHETCIMIPSIKVAFDIGRCPQRAISHDFLFISHGHMDHIGGIAMYVATRGLYKMKPPTVIVPKCIKATVEKLLAVYRELDGSELAVNLIGMDVGEQLEVGEEYDMGKNLVVKAFKTYHVVPSQGYLVYAVKKKLKPEYLKLSGPEIKDLKMSGVEITDISRSPEVAFTGDTTAEFITDQANVDVMKAKLLIMEATFLDESTTLNHARDWGHTHIFEIAELADRFENKAILFIHFSARYQIEAIFAAVKKLPETLRSRVTPFLEGW</sequence>
<dbReference type="InterPro" id="IPR036866">
    <property type="entry name" value="RibonucZ/Hydroxyglut_hydro"/>
</dbReference>
<comment type="caution">
    <text evidence="2">The sequence shown here is derived from an EMBL/GenBank/DDBJ whole genome shotgun (WGS) entry which is preliminary data.</text>
</comment>
<evidence type="ECO:0000313" key="3">
    <source>
        <dbReference type="Proteomes" id="UP000077202"/>
    </source>
</evidence>
<dbReference type="EMBL" id="LVLJ01001235">
    <property type="protein sequence ID" value="OAE30831.1"/>
    <property type="molecule type" value="Genomic_DNA"/>
</dbReference>
<reference evidence="2" key="1">
    <citation type="submission" date="2016-03" db="EMBL/GenBank/DDBJ databases">
        <title>Mechanisms controlling the formation of the plant cell surface in tip-growing cells are functionally conserved among land plants.</title>
        <authorList>
            <person name="Honkanen S."/>
            <person name="Jones V.A."/>
            <person name="Morieri G."/>
            <person name="Champion C."/>
            <person name="Hetherington A.J."/>
            <person name="Kelly S."/>
            <person name="Saint-Marcoux D."/>
            <person name="Proust H."/>
            <person name="Prescott H."/>
            <person name="Dolan L."/>
        </authorList>
    </citation>
    <scope>NUCLEOTIDE SEQUENCE [LARGE SCALE GENOMIC DNA]</scope>
    <source>
        <tissue evidence="2">Whole gametophyte</tissue>
    </source>
</reference>
<gene>
    <name evidence="2" type="ORF">AXG93_857s1340</name>
</gene>